<dbReference type="EMBL" id="JAVRRT010000002">
    <property type="protein sequence ID" value="KAK5174728.1"/>
    <property type="molecule type" value="Genomic_DNA"/>
</dbReference>
<dbReference type="GeneID" id="89923157"/>
<organism evidence="2 3">
    <name type="scientific">Saxophila tyrrhenica</name>
    <dbReference type="NCBI Taxonomy" id="1690608"/>
    <lineage>
        <taxon>Eukaryota</taxon>
        <taxon>Fungi</taxon>
        <taxon>Dikarya</taxon>
        <taxon>Ascomycota</taxon>
        <taxon>Pezizomycotina</taxon>
        <taxon>Dothideomycetes</taxon>
        <taxon>Dothideomycetidae</taxon>
        <taxon>Mycosphaerellales</taxon>
        <taxon>Extremaceae</taxon>
        <taxon>Saxophila</taxon>
    </lineage>
</organism>
<feature type="region of interest" description="Disordered" evidence="1">
    <location>
        <begin position="32"/>
        <end position="57"/>
    </location>
</feature>
<sequence length="107" mass="11252">MPLEPGVARHPITTVRTPSTRRLIVSSLSVESFTSSSDAGTTSFTSLPDAGPSPQNVDGITLDDLKDWIVYLAEMVMSDGTVVSYGGVSTARFGSTQRLSVVAATCK</sequence>
<evidence type="ECO:0000313" key="3">
    <source>
        <dbReference type="Proteomes" id="UP001337655"/>
    </source>
</evidence>
<comment type="caution">
    <text evidence="2">The sequence shown here is derived from an EMBL/GenBank/DDBJ whole genome shotgun (WGS) entry which is preliminary data.</text>
</comment>
<dbReference type="RefSeq" id="XP_064663397.1">
    <property type="nucleotide sequence ID" value="XM_064799070.1"/>
</dbReference>
<dbReference type="AlphaFoldDB" id="A0AAV9PNX6"/>
<dbReference type="Proteomes" id="UP001337655">
    <property type="component" value="Unassembled WGS sequence"/>
</dbReference>
<name>A0AAV9PNX6_9PEZI</name>
<accession>A0AAV9PNX6</accession>
<proteinExistence type="predicted"/>
<evidence type="ECO:0000313" key="2">
    <source>
        <dbReference type="EMBL" id="KAK5174728.1"/>
    </source>
</evidence>
<reference evidence="2 3" key="1">
    <citation type="submission" date="2023-08" db="EMBL/GenBank/DDBJ databases">
        <title>Black Yeasts Isolated from many extreme environments.</title>
        <authorList>
            <person name="Coleine C."/>
            <person name="Stajich J.E."/>
            <person name="Selbmann L."/>
        </authorList>
    </citation>
    <scope>NUCLEOTIDE SEQUENCE [LARGE SCALE GENOMIC DNA]</scope>
    <source>
        <strain evidence="2 3">CCFEE 5935</strain>
    </source>
</reference>
<evidence type="ECO:0000256" key="1">
    <source>
        <dbReference type="SAM" id="MobiDB-lite"/>
    </source>
</evidence>
<gene>
    <name evidence="2" type="ORF">LTR77_001810</name>
</gene>
<protein>
    <submittedName>
        <fullName evidence="2">Uncharacterized protein</fullName>
    </submittedName>
</protein>
<keyword evidence="3" id="KW-1185">Reference proteome</keyword>